<protein>
    <submittedName>
        <fullName evidence="4">Flavodoxin family protein</fullName>
    </submittedName>
</protein>
<dbReference type="EMBL" id="QRGA01000001">
    <property type="protein sequence ID" value="RDV00853.1"/>
    <property type="molecule type" value="Genomic_DNA"/>
</dbReference>
<comment type="caution">
    <text evidence="4">The sequence shown here is derived from an EMBL/GenBank/DDBJ whole genome shotgun (WGS) entry which is preliminary data.</text>
</comment>
<dbReference type="SUPFAM" id="SSF52218">
    <property type="entry name" value="Flavoproteins"/>
    <property type="match status" value="1"/>
</dbReference>
<dbReference type="GO" id="GO:0005829">
    <property type="term" value="C:cytosol"/>
    <property type="evidence" value="ECO:0007669"/>
    <property type="project" value="TreeGrafter"/>
</dbReference>
<gene>
    <name evidence="4" type="ORF">DWV00_03710</name>
</gene>
<keyword evidence="5" id="KW-1185">Reference proteome</keyword>
<dbReference type="Pfam" id="PF02525">
    <property type="entry name" value="Flavodoxin_2"/>
    <property type="match status" value="1"/>
</dbReference>
<evidence type="ECO:0000256" key="2">
    <source>
        <dbReference type="ARBA" id="ARBA00023002"/>
    </source>
</evidence>
<evidence type="ECO:0000259" key="3">
    <source>
        <dbReference type="Pfam" id="PF02525"/>
    </source>
</evidence>
<organism evidence="4 5">
    <name type="scientific">Trinickia dinghuensis</name>
    <dbReference type="NCBI Taxonomy" id="2291023"/>
    <lineage>
        <taxon>Bacteria</taxon>
        <taxon>Pseudomonadati</taxon>
        <taxon>Pseudomonadota</taxon>
        <taxon>Betaproteobacteria</taxon>
        <taxon>Burkholderiales</taxon>
        <taxon>Burkholderiaceae</taxon>
        <taxon>Trinickia</taxon>
    </lineage>
</organism>
<sequence>MTKIHLVHAHPEPRSFCTAMAHEARRVLELRGDEVSFSDLYALNFDPVARGNEFAARADSDYLVYALEQRHALAHDTLAADVRREVDALLASDTLILVFPLYWFSVPALIKGWIDRCFLSGALYGGKRIYGRGGMVGKRAVIGVSLGGREHMFGPQGIHGELASGMLRHLLQGTLGYVGYEVLEPFFAWHVPYVSDSERANTLTRWCDFIDRLDRQPRIPMPRIEDYDDVLRPLPRFV</sequence>
<accession>A0A3D8K710</accession>
<dbReference type="AlphaFoldDB" id="A0A3D8K710"/>
<dbReference type="GO" id="GO:0003955">
    <property type="term" value="F:NAD(P)H dehydrogenase (quinone) activity"/>
    <property type="evidence" value="ECO:0007669"/>
    <property type="project" value="TreeGrafter"/>
</dbReference>
<reference evidence="4 5" key="1">
    <citation type="submission" date="2018-08" db="EMBL/GenBank/DDBJ databases">
        <title>Paraburkholderia sp. DHOM06 isolated from forest soil.</title>
        <authorList>
            <person name="Gao Z.-H."/>
            <person name="Qiu L.-H."/>
        </authorList>
    </citation>
    <scope>NUCLEOTIDE SEQUENCE [LARGE SCALE GENOMIC DNA]</scope>
    <source>
        <strain evidence="4 5">DHOM06</strain>
    </source>
</reference>
<dbReference type="InterPro" id="IPR051545">
    <property type="entry name" value="NAD(P)H_dehydrogenase_qn"/>
</dbReference>
<feature type="domain" description="Flavodoxin-like fold" evidence="3">
    <location>
        <begin position="3"/>
        <end position="205"/>
    </location>
</feature>
<dbReference type="Proteomes" id="UP000256838">
    <property type="component" value="Unassembled WGS sequence"/>
</dbReference>
<dbReference type="PANTHER" id="PTHR10204:SF34">
    <property type="entry name" value="NAD(P)H DEHYDROGENASE [QUINONE] 1 ISOFORM 1"/>
    <property type="match status" value="1"/>
</dbReference>
<comment type="similarity">
    <text evidence="1">Belongs to the NAD(P)H dehydrogenase (quinone) family.</text>
</comment>
<dbReference type="InterPro" id="IPR029039">
    <property type="entry name" value="Flavoprotein-like_sf"/>
</dbReference>
<name>A0A3D8K710_9BURK</name>
<evidence type="ECO:0000256" key="1">
    <source>
        <dbReference type="ARBA" id="ARBA00006252"/>
    </source>
</evidence>
<keyword evidence="2" id="KW-0560">Oxidoreductase</keyword>
<evidence type="ECO:0000313" key="5">
    <source>
        <dbReference type="Proteomes" id="UP000256838"/>
    </source>
</evidence>
<evidence type="ECO:0000313" key="4">
    <source>
        <dbReference type="EMBL" id="RDV00853.1"/>
    </source>
</evidence>
<dbReference type="RefSeq" id="WP_115532124.1">
    <property type="nucleotide sequence ID" value="NZ_QRGA01000001.1"/>
</dbReference>
<dbReference type="Gene3D" id="3.40.50.360">
    <property type="match status" value="1"/>
</dbReference>
<dbReference type="OrthoDB" id="9798454at2"/>
<dbReference type="PANTHER" id="PTHR10204">
    <property type="entry name" value="NAD P H OXIDOREDUCTASE-RELATED"/>
    <property type="match status" value="1"/>
</dbReference>
<proteinExistence type="inferred from homology"/>
<dbReference type="InterPro" id="IPR003680">
    <property type="entry name" value="Flavodoxin_fold"/>
</dbReference>